<dbReference type="Gene3D" id="1.25.10.10">
    <property type="entry name" value="Leucine-rich Repeat Variant"/>
    <property type="match status" value="1"/>
</dbReference>
<evidence type="ECO:0000256" key="2">
    <source>
        <dbReference type="ARBA" id="ARBA00022448"/>
    </source>
</evidence>
<evidence type="ECO:0000259" key="4">
    <source>
        <dbReference type="PROSITE" id="PS50166"/>
    </source>
</evidence>
<name>A0A2Z6NUA6_TRISU</name>
<protein>
    <recommendedName>
        <fullName evidence="4">Importin N-terminal domain-containing protein</fullName>
    </recommendedName>
</protein>
<dbReference type="PANTHER" id="PTHR10997">
    <property type="entry name" value="IMPORTIN-7, 8, 11"/>
    <property type="match status" value="1"/>
</dbReference>
<evidence type="ECO:0000313" key="5">
    <source>
        <dbReference type="EMBL" id="GAU35099.1"/>
    </source>
</evidence>
<dbReference type="AlphaFoldDB" id="A0A2Z6NUA6"/>
<accession>A0A2Z6NUA6</accession>
<evidence type="ECO:0000256" key="1">
    <source>
        <dbReference type="ARBA" id="ARBA00004123"/>
    </source>
</evidence>
<dbReference type="InterPro" id="IPR016024">
    <property type="entry name" value="ARM-type_fold"/>
</dbReference>
<dbReference type="Pfam" id="PF03810">
    <property type="entry name" value="IBN_N"/>
    <property type="match status" value="1"/>
</dbReference>
<dbReference type="PANTHER" id="PTHR10997:SF7">
    <property type="entry name" value="IMPORTIN-11"/>
    <property type="match status" value="1"/>
</dbReference>
<feature type="domain" description="Importin N-terminal" evidence="4">
    <location>
        <begin position="29"/>
        <end position="104"/>
    </location>
</feature>
<keyword evidence="6" id="KW-1185">Reference proteome</keyword>
<evidence type="ECO:0000313" key="6">
    <source>
        <dbReference type="Proteomes" id="UP000242715"/>
    </source>
</evidence>
<dbReference type="OrthoDB" id="361693at2759"/>
<dbReference type="GO" id="GO:0006606">
    <property type="term" value="P:protein import into nucleus"/>
    <property type="evidence" value="ECO:0007669"/>
    <property type="project" value="TreeGrafter"/>
</dbReference>
<dbReference type="Proteomes" id="UP000242715">
    <property type="component" value="Unassembled WGS sequence"/>
</dbReference>
<dbReference type="InterPro" id="IPR001494">
    <property type="entry name" value="Importin-beta_N"/>
</dbReference>
<dbReference type="GO" id="GO:0005635">
    <property type="term" value="C:nuclear envelope"/>
    <property type="evidence" value="ECO:0007669"/>
    <property type="project" value="TreeGrafter"/>
</dbReference>
<gene>
    <name evidence="5" type="ORF">TSUD_162020</name>
</gene>
<dbReference type="GO" id="GO:0031267">
    <property type="term" value="F:small GTPase binding"/>
    <property type="evidence" value="ECO:0007669"/>
    <property type="project" value="InterPro"/>
</dbReference>
<evidence type="ECO:0000256" key="3">
    <source>
        <dbReference type="ARBA" id="ARBA00023242"/>
    </source>
</evidence>
<sequence>MALSASDVAAMYSLLANSMSADHRLRGPAEEALAQSESRPGFCSCLLEVITAKDLASQVDVRLMATVYFKNSINRYWRQRRDSTGISNEEKVHLKQKLLMHLREESDQCLLPLLSHMSKSVTLVLEMVSFSNGLDDS</sequence>
<dbReference type="GO" id="GO:0005829">
    <property type="term" value="C:cytosol"/>
    <property type="evidence" value="ECO:0007669"/>
    <property type="project" value="TreeGrafter"/>
</dbReference>
<comment type="subcellular location">
    <subcellularLocation>
        <location evidence="1">Nucleus</location>
    </subcellularLocation>
</comment>
<keyword evidence="2" id="KW-0813">Transport</keyword>
<proteinExistence type="predicted"/>
<organism evidence="5 6">
    <name type="scientific">Trifolium subterraneum</name>
    <name type="common">Subterranean clover</name>
    <dbReference type="NCBI Taxonomy" id="3900"/>
    <lineage>
        <taxon>Eukaryota</taxon>
        <taxon>Viridiplantae</taxon>
        <taxon>Streptophyta</taxon>
        <taxon>Embryophyta</taxon>
        <taxon>Tracheophyta</taxon>
        <taxon>Spermatophyta</taxon>
        <taxon>Magnoliopsida</taxon>
        <taxon>eudicotyledons</taxon>
        <taxon>Gunneridae</taxon>
        <taxon>Pentapetalae</taxon>
        <taxon>rosids</taxon>
        <taxon>fabids</taxon>
        <taxon>Fabales</taxon>
        <taxon>Fabaceae</taxon>
        <taxon>Papilionoideae</taxon>
        <taxon>50 kb inversion clade</taxon>
        <taxon>NPAAA clade</taxon>
        <taxon>Hologalegina</taxon>
        <taxon>IRL clade</taxon>
        <taxon>Trifolieae</taxon>
        <taxon>Trifolium</taxon>
    </lineage>
</organism>
<dbReference type="SUPFAM" id="SSF48371">
    <property type="entry name" value="ARM repeat"/>
    <property type="match status" value="1"/>
</dbReference>
<dbReference type="InterPro" id="IPR011989">
    <property type="entry name" value="ARM-like"/>
</dbReference>
<dbReference type="EMBL" id="DF973576">
    <property type="protein sequence ID" value="GAU35099.1"/>
    <property type="molecule type" value="Genomic_DNA"/>
</dbReference>
<reference evidence="6" key="1">
    <citation type="journal article" date="2017" name="Front. Plant Sci.">
        <title>Climate Clever Clovers: New Paradigm to Reduce the Environmental Footprint of Ruminants by Breeding Low Methanogenic Forages Utilizing Haplotype Variation.</title>
        <authorList>
            <person name="Kaur P."/>
            <person name="Appels R."/>
            <person name="Bayer P.E."/>
            <person name="Keeble-Gagnere G."/>
            <person name="Wang J."/>
            <person name="Hirakawa H."/>
            <person name="Shirasawa K."/>
            <person name="Vercoe P."/>
            <person name="Stefanova K."/>
            <person name="Durmic Z."/>
            <person name="Nichols P."/>
            <person name="Revell C."/>
            <person name="Isobe S.N."/>
            <person name="Edwards D."/>
            <person name="Erskine W."/>
        </authorList>
    </citation>
    <scope>NUCLEOTIDE SEQUENCE [LARGE SCALE GENOMIC DNA]</scope>
    <source>
        <strain evidence="6">cv. Daliak</strain>
    </source>
</reference>
<dbReference type="SMART" id="SM00913">
    <property type="entry name" value="IBN_N"/>
    <property type="match status" value="1"/>
</dbReference>
<dbReference type="PROSITE" id="PS50166">
    <property type="entry name" value="IMPORTIN_B_NT"/>
    <property type="match status" value="1"/>
</dbReference>
<keyword evidence="3" id="KW-0539">Nucleus</keyword>